<feature type="region of interest" description="Disordered" evidence="6">
    <location>
        <begin position="910"/>
        <end position="962"/>
    </location>
</feature>
<accession>A0A4P9X2S2</accession>
<dbReference type="GO" id="GO:0000056">
    <property type="term" value="P:ribosomal small subunit export from nucleus"/>
    <property type="evidence" value="ECO:0007669"/>
    <property type="project" value="TreeGrafter"/>
</dbReference>
<dbReference type="Pfam" id="PF22493">
    <property type="entry name" value="PUF_NOP9"/>
    <property type="match status" value="1"/>
</dbReference>
<dbReference type="PANTHER" id="PTHR13102">
    <property type="entry name" value="NUCLEOLAR PROTEIN 9"/>
    <property type="match status" value="1"/>
</dbReference>
<feature type="compositionally biased region" description="Pro residues" evidence="6">
    <location>
        <begin position="928"/>
        <end position="938"/>
    </location>
</feature>
<dbReference type="GO" id="GO:0030686">
    <property type="term" value="C:90S preribosome"/>
    <property type="evidence" value="ECO:0007669"/>
    <property type="project" value="TreeGrafter"/>
</dbReference>
<dbReference type="GO" id="GO:0000480">
    <property type="term" value="P:endonucleolytic cleavage in 5'-ETS of tricistronic rRNA transcript (SSU-rRNA, 5.8S rRNA, LSU-rRNA)"/>
    <property type="evidence" value="ECO:0007669"/>
    <property type="project" value="TreeGrafter"/>
</dbReference>
<feature type="compositionally biased region" description="Low complexity" evidence="6">
    <location>
        <begin position="910"/>
        <end position="925"/>
    </location>
</feature>
<protein>
    <recommendedName>
        <fullName evidence="1">Nucleolar protein 9</fullName>
    </recommendedName>
    <alternativeName>
        <fullName evidence="3 4">Pumilio domain-containing protein NOP9</fullName>
    </alternativeName>
</protein>
<evidence type="ECO:0000256" key="2">
    <source>
        <dbReference type="ARBA" id="ARBA00022737"/>
    </source>
</evidence>
<feature type="compositionally biased region" description="Low complexity" evidence="6">
    <location>
        <begin position="178"/>
        <end position="209"/>
    </location>
</feature>
<dbReference type="GO" id="GO:0000472">
    <property type="term" value="P:endonucleolytic cleavage to generate mature 5'-end of SSU-rRNA from (SSU-rRNA, 5.8S rRNA, LSU-rRNA)"/>
    <property type="evidence" value="ECO:0007669"/>
    <property type="project" value="TreeGrafter"/>
</dbReference>
<evidence type="ECO:0000256" key="6">
    <source>
        <dbReference type="SAM" id="MobiDB-lite"/>
    </source>
</evidence>
<dbReference type="PROSITE" id="PS50302">
    <property type="entry name" value="PUM"/>
    <property type="match status" value="1"/>
</dbReference>
<dbReference type="PANTHER" id="PTHR13102:SF0">
    <property type="entry name" value="NUCLEOLAR PROTEIN 9"/>
    <property type="match status" value="1"/>
</dbReference>
<dbReference type="GO" id="GO:0005730">
    <property type="term" value="C:nucleolus"/>
    <property type="evidence" value="ECO:0007669"/>
    <property type="project" value="TreeGrafter"/>
</dbReference>
<dbReference type="InterPro" id="IPR040000">
    <property type="entry name" value="NOP9"/>
</dbReference>
<sequence>MPAVVEPATAAAAAAAAAAAHPMSAPAPSPPTPPPAAAAADTDASAGGAAAKSKRRRGRRAKKHGAGAAAAETPETAETAAAAPSDPIAPTSSAPSAVAAAAVPPAAVADPTPAPAIVAAAIVPAAAPAAASADAPAAASANPSAETPAATAATADAPEAAGKKTKKRRRGGKKNKAKAASDGADADAAASEAGDADETTALPPAKRTAFPPPPSRPEPRPAAGGDDEEAFAFPTYHQNSMAVDSDEAAMAYGGAPGAETMPEAPPYLGDVPPDVLHYLLDMEARLDQPDDPALFAQASDYARFVRNMLAELDGHEVALAGDVGGSRVLEKLLARCSDYQLRSVLARFVERWRDTCRHPQASHVVDTLLRLAAGVVDREVRGVSVLLPPVDDDAGDSDDEDAAAAASAGTKATPAFDQLMQSALPTMAELVGQVCAQCAGAWVPMMVDAYSTHPVRVCIALLAGKPPPAKANQRYQSYLKRREKSAAALIEAAGGDPSAVKKGAIHVLGNAPLHALPKHPKTPPAFATLLLGIVNEIADALGDAAVRDLACHAHANPVIQMLLDIPAAAARFAQALQASSETAAGPDAFWQGLITHPSGSHLLEKLITTADDALYARLFRIVVAADDMRALCLHASANFVVQRLCDHLRTEAQGRTLVTAILPFAGHFLFRGRAGVMASVVAAAARWPETMRLLSQRVMDAILQDAPPAAAAAAATDAVPPPAFLLLNLMTAKDWAAGNGRKQFHLHGSLMLQRLLQKSPEDVVQTWLASLLACDAAQLTAAACDRAASRALQVAMPLLATDQRAALVTAVAPSLPTWACDRNASYVLEALMAACNPPLDRHAGDAAYAARAAQRRQCADALAAQLTALVGHPVGRFAARNAKLEHLRRDPEGWERVMDRLAMGEPTAAAGFRAPAPGASPGGRQPKPRPTPSGPPDPRASRGAPAASRPPPRRAVPSTLRR</sequence>
<dbReference type="SMART" id="SM00025">
    <property type="entry name" value="Pumilio"/>
    <property type="match status" value="4"/>
</dbReference>
<dbReference type="Gene3D" id="1.25.10.10">
    <property type="entry name" value="Leucine-rich Repeat Variant"/>
    <property type="match status" value="2"/>
</dbReference>
<feature type="compositionally biased region" description="Low complexity" evidence="6">
    <location>
        <begin position="37"/>
        <end position="51"/>
    </location>
</feature>
<keyword evidence="2" id="KW-0677">Repeat</keyword>
<feature type="region of interest" description="Disordered" evidence="6">
    <location>
        <begin position="17"/>
        <end position="110"/>
    </location>
</feature>
<organism evidence="7 8">
    <name type="scientific">Caulochytrium protostelioides</name>
    <dbReference type="NCBI Taxonomy" id="1555241"/>
    <lineage>
        <taxon>Eukaryota</taxon>
        <taxon>Fungi</taxon>
        <taxon>Fungi incertae sedis</taxon>
        <taxon>Chytridiomycota</taxon>
        <taxon>Chytridiomycota incertae sedis</taxon>
        <taxon>Chytridiomycetes</taxon>
        <taxon>Caulochytriales</taxon>
        <taxon>Caulochytriaceae</taxon>
        <taxon>Caulochytrium</taxon>
    </lineage>
</organism>
<dbReference type="InterPro" id="IPR011989">
    <property type="entry name" value="ARM-like"/>
</dbReference>
<dbReference type="GO" id="GO:0030688">
    <property type="term" value="C:preribosome, small subunit precursor"/>
    <property type="evidence" value="ECO:0007669"/>
    <property type="project" value="TreeGrafter"/>
</dbReference>
<gene>
    <name evidence="7" type="ORF">CXG81DRAFT_20713</name>
</gene>
<evidence type="ECO:0000256" key="4">
    <source>
        <dbReference type="ARBA" id="ARBA00031929"/>
    </source>
</evidence>
<dbReference type="EMBL" id="ML014312">
    <property type="protein sequence ID" value="RKO99170.1"/>
    <property type="molecule type" value="Genomic_DNA"/>
</dbReference>
<dbReference type="OrthoDB" id="392571at2759"/>
<feature type="compositionally biased region" description="Low complexity" evidence="6">
    <location>
        <begin position="140"/>
        <end position="160"/>
    </location>
</feature>
<evidence type="ECO:0000256" key="3">
    <source>
        <dbReference type="ARBA" id="ARBA00030932"/>
    </source>
</evidence>
<feature type="compositionally biased region" description="Basic residues" evidence="6">
    <location>
        <begin position="163"/>
        <end position="177"/>
    </location>
</feature>
<feature type="compositionally biased region" description="Basic residues" evidence="6">
    <location>
        <begin position="52"/>
        <end position="65"/>
    </location>
</feature>
<dbReference type="InterPro" id="IPR016024">
    <property type="entry name" value="ARM-type_fold"/>
</dbReference>
<dbReference type="GO" id="GO:0003723">
    <property type="term" value="F:RNA binding"/>
    <property type="evidence" value="ECO:0007669"/>
    <property type="project" value="InterPro"/>
</dbReference>
<keyword evidence="8" id="KW-1185">Reference proteome</keyword>
<proteinExistence type="predicted"/>
<dbReference type="SUPFAM" id="SSF48371">
    <property type="entry name" value="ARM repeat"/>
    <property type="match status" value="2"/>
</dbReference>
<dbReference type="GO" id="GO:0000447">
    <property type="term" value="P:endonucleolytic cleavage in ITS1 to separate SSU-rRNA from 5.8S rRNA and LSU-rRNA from tricistronic rRNA transcript (SSU-rRNA, 5.8S rRNA, LSU-rRNA)"/>
    <property type="evidence" value="ECO:0007669"/>
    <property type="project" value="TreeGrafter"/>
</dbReference>
<dbReference type="Proteomes" id="UP000274922">
    <property type="component" value="Unassembled WGS sequence"/>
</dbReference>
<evidence type="ECO:0000256" key="1">
    <source>
        <dbReference type="ARBA" id="ARBA00016427"/>
    </source>
</evidence>
<feature type="compositionally biased region" description="Pro residues" evidence="6">
    <location>
        <begin position="25"/>
        <end position="36"/>
    </location>
</feature>
<dbReference type="InterPro" id="IPR001313">
    <property type="entry name" value="Pumilio_RNA-bd_rpt"/>
</dbReference>
<dbReference type="STRING" id="1555241.A0A4P9X2S2"/>
<feature type="compositionally biased region" description="Acidic residues" evidence="6">
    <location>
        <begin position="390"/>
        <end position="402"/>
    </location>
</feature>
<feature type="region of interest" description="Disordered" evidence="6">
    <location>
        <begin position="389"/>
        <end position="409"/>
    </location>
</feature>
<feature type="compositionally biased region" description="Low complexity" evidence="6">
    <location>
        <begin position="66"/>
        <end position="110"/>
    </location>
</feature>
<feature type="repeat" description="Pumilio" evidence="5">
    <location>
        <begin position="311"/>
        <end position="346"/>
    </location>
</feature>
<evidence type="ECO:0000256" key="5">
    <source>
        <dbReference type="PROSITE-ProRule" id="PRU00317"/>
    </source>
</evidence>
<feature type="region of interest" description="Disordered" evidence="6">
    <location>
        <begin position="140"/>
        <end position="228"/>
    </location>
</feature>
<dbReference type="AlphaFoldDB" id="A0A4P9X2S2"/>
<evidence type="ECO:0000313" key="7">
    <source>
        <dbReference type="EMBL" id="RKO99170.1"/>
    </source>
</evidence>
<reference evidence="8" key="1">
    <citation type="journal article" date="2018" name="Nat. Microbiol.">
        <title>Leveraging single-cell genomics to expand the fungal tree of life.</title>
        <authorList>
            <person name="Ahrendt S.R."/>
            <person name="Quandt C.A."/>
            <person name="Ciobanu D."/>
            <person name="Clum A."/>
            <person name="Salamov A."/>
            <person name="Andreopoulos B."/>
            <person name="Cheng J.F."/>
            <person name="Woyke T."/>
            <person name="Pelin A."/>
            <person name="Henrissat B."/>
            <person name="Reynolds N.K."/>
            <person name="Benny G.L."/>
            <person name="Smith M.E."/>
            <person name="James T.Y."/>
            <person name="Grigoriev I.V."/>
        </authorList>
    </citation>
    <scope>NUCLEOTIDE SEQUENCE [LARGE SCALE GENOMIC DNA]</scope>
    <source>
        <strain evidence="8">ATCC 52028</strain>
    </source>
</reference>
<evidence type="ECO:0000313" key="8">
    <source>
        <dbReference type="Proteomes" id="UP000274922"/>
    </source>
</evidence>
<name>A0A4P9X2S2_9FUNG</name>